<protein>
    <submittedName>
        <fullName evidence="2">Uncharacterized protein</fullName>
    </submittedName>
</protein>
<organism evidence="2 3">
    <name type="scientific">Lineolata rhizophorae</name>
    <dbReference type="NCBI Taxonomy" id="578093"/>
    <lineage>
        <taxon>Eukaryota</taxon>
        <taxon>Fungi</taxon>
        <taxon>Dikarya</taxon>
        <taxon>Ascomycota</taxon>
        <taxon>Pezizomycotina</taxon>
        <taxon>Dothideomycetes</taxon>
        <taxon>Dothideomycetes incertae sedis</taxon>
        <taxon>Lineolatales</taxon>
        <taxon>Lineolataceae</taxon>
        <taxon>Lineolata</taxon>
    </lineage>
</organism>
<feature type="compositionally biased region" description="Basic residues" evidence="1">
    <location>
        <begin position="193"/>
        <end position="202"/>
    </location>
</feature>
<gene>
    <name evidence="2" type="ORF">BDY21DRAFT_55116</name>
</gene>
<evidence type="ECO:0000256" key="1">
    <source>
        <dbReference type="SAM" id="MobiDB-lite"/>
    </source>
</evidence>
<proteinExistence type="predicted"/>
<accession>A0A6A6NWW0</accession>
<dbReference type="EMBL" id="MU001684">
    <property type="protein sequence ID" value="KAF2456048.1"/>
    <property type="molecule type" value="Genomic_DNA"/>
</dbReference>
<name>A0A6A6NWW0_9PEZI</name>
<keyword evidence="3" id="KW-1185">Reference proteome</keyword>
<dbReference type="AlphaFoldDB" id="A0A6A6NWW0"/>
<evidence type="ECO:0000313" key="2">
    <source>
        <dbReference type="EMBL" id="KAF2456048.1"/>
    </source>
</evidence>
<sequence>MSTPPEWFTLKSRPVRKDFEYDPYGPPVRSDYSASLAYWRARPPFFARSVTGQCLCIPFRVHDRVLVGIIRVLGTSGTGGLKGPFGARFSRAPWGVGGGTPATHCLRREKQMNRTSLSARELDVHAAVRHTASRDREKPNSSVFVDHARTLGSRVPQHTWRNRCRGTWNSFSASQPWNRHCRGLAGRAGQAHTHTRSTHTWRPRNGVGFPPGNPAREAGGPAVELLRRP</sequence>
<feature type="region of interest" description="Disordered" evidence="1">
    <location>
        <begin position="192"/>
        <end position="229"/>
    </location>
</feature>
<evidence type="ECO:0000313" key="3">
    <source>
        <dbReference type="Proteomes" id="UP000799766"/>
    </source>
</evidence>
<dbReference type="Proteomes" id="UP000799766">
    <property type="component" value="Unassembled WGS sequence"/>
</dbReference>
<reference evidence="2" key="1">
    <citation type="journal article" date="2020" name="Stud. Mycol.">
        <title>101 Dothideomycetes genomes: a test case for predicting lifestyles and emergence of pathogens.</title>
        <authorList>
            <person name="Haridas S."/>
            <person name="Albert R."/>
            <person name="Binder M."/>
            <person name="Bloem J."/>
            <person name="Labutti K."/>
            <person name="Salamov A."/>
            <person name="Andreopoulos B."/>
            <person name="Baker S."/>
            <person name="Barry K."/>
            <person name="Bills G."/>
            <person name="Bluhm B."/>
            <person name="Cannon C."/>
            <person name="Castanera R."/>
            <person name="Culley D."/>
            <person name="Daum C."/>
            <person name="Ezra D."/>
            <person name="Gonzalez J."/>
            <person name="Henrissat B."/>
            <person name="Kuo A."/>
            <person name="Liang C."/>
            <person name="Lipzen A."/>
            <person name="Lutzoni F."/>
            <person name="Magnuson J."/>
            <person name="Mondo S."/>
            <person name="Nolan M."/>
            <person name="Ohm R."/>
            <person name="Pangilinan J."/>
            <person name="Park H.-J."/>
            <person name="Ramirez L."/>
            <person name="Alfaro M."/>
            <person name="Sun H."/>
            <person name="Tritt A."/>
            <person name="Yoshinaga Y."/>
            <person name="Zwiers L.-H."/>
            <person name="Turgeon B."/>
            <person name="Goodwin S."/>
            <person name="Spatafora J."/>
            <person name="Crous P."/>
            <person name="Grigoriev I."/>
        </authorList>
    </citation>
    <scope>NUCLEOTIDE SEQUENCE</scope>
    <source>
        <strain evidence="2">ATCC 16933</strain>
    </source>
</reference>